<sequence>MPTKKDGKSIDEIKKGASSASIKKSINELSAATGMQFKASGKRADFQKAVASMTQGQRAALKDVAQRAFRLGVRRGAMQALDAVLNREITVHGKGKDRHLLTERKRLKLGTRKLSLYGADVKGEDLTLSVPKHGVSTAKLGFKWPKAGRKAASKAG</sequence>
<evidence type="ECO:0008006" key="3">
    <source>
        <dbReference type="Google" id="ProtNLM"/>
    </source>
</evidence>
<name>A0ABN7ZIC4_9BURK</name>
<keyword evidence="2" id="KW-1185">Reference proteome</keyword>
<organism evidence="1 2">
    <name type="scientific">Cupriavidus pampae</name>
    <dbReference type="NCBI Taxonomy" id="659251"/>
    <lineage>
        <taxon>Bacteria</taxon>
        <taxon>Pseudomonadati</taxon>
        <taxon>Pseudomonadota</taxon>
        <taxon>Betaproteobacteria</taxon>
        <taxon>Burkholderiales</taxon>
        <taxon>Burkholderiaceae</taxon>
        <taxon>Cupriavidus</taxon>
    </lineage>
</organism>
<proteinExistence type="predicted"/>
<dbReference type="Proteomes" id="UP000706525">
    <property type="component" value="Unassembled WGS sequence"/>
</dbReference>
<evidence type="ECO:0000313" key="2">
    <source>
        <dbReference type="Proteomes" id="UP000706525"/>
    </source>
</evidence>
<reference evidence="1 2" key="1">
    <citation type="submission" date="2021-08" db="EMBL/GenBank/DDBJ databases">
        <authorList>
            <person name="Peeters C."/>
        </authorList>
    </citation>
    <scope>NUCLEOTIDE SEQUENCE [LARGE SCALE GENOMIC DNA]</scope>
    <source>
        <strain evidence="1 2">LMG 32289</strain>
    </source>
</reference>
<dbReference type="EMBL" id="CAJZAG010000012">
    <property type="protein sequence ID" value="CAG9184006.1"/>
    <property type="molecule type" value="Genomic_DNA"/>
</dbReference>
<evidence type="ECO:0000313" key="1">
    <source>
        <dbReference type="EMBL" id="CAG9184006.1"/>
    </source>
</evidence>
<accession>A0ABN7ZIC4</accession>
<dbReference type="RefSeq" id="WP_223994115.1">
    <property type="nucleotide sequence ID" value="NZ_CAJZAG010000012.1"/>
</dbReference>
<protein>
    <recommendedName>
        <fullName evidence="3">DNA-binding protein</fullName>
    </recommendedName>
</protein>
<gene>
    <name evidence="1" type="ORF">LMG32289_05484</name>
</gene>
<comment type="caution">
    <text evidence="1">The sequence shown here is derived from an EMBL/GenBank/DDBJ whole genome shotgun (WGS) entry which is preliminary data.</text>
</comment>